<reference evidence="3" key="1">
    <citation type="submission" date="2018-08" db="EMBL/GenBank/DDBJ databases">
        <title>Thalassotalea euphylliae genome.</title>
        <authorList>
            <person name="Summers S."/>
            <person name="Rice S.A."/>
            <person name="Freckelton M.L."/>
            <person name="Nedved B.T."/>
            <person name="Hadfield M.G."/>
        </authorList>
    </citation>
    <scope>NUCLEOTIDE SEQUENCE [LARGE SCALE GENOMIC DNA]</scope>
    <source>
        <strain evidence="3">H3</strain>
    </source>
</reference>
<dbReference type="PROSITE" id="PS00409">
    <property type="entry name" value="PROKAR_NTER_METHYL"/>
    <property type="match status" value="1"/>
</dbReference>
<protein>
    <submittedName>
        <fullName evidence="2">Type II secretion system protein</fullName>
    </submittedName>
</protein>
<evidence type="ECO:0000256" key="1">
    <source>
        <dbReference type="SAM" id="Phobius"/>
    </source>
</evidence>
<name>A0A3E0U145_9GAMM</name>
<dbReference type="SUPFAM" id="SSF54523">
    <property type="entry name" value="Pili subunits"/>
    <property type="match status" value="1"/>
</dbReference>
<dbReference type="NCBIfam" id="TIGR02532">
    <property type="entry name" value="IV_pilin_GFxxxE"/>
    <property type="match status" value="1"/>
</dbReference>
<keyword evidence="1" id="KW-1133">Transmembrane helix</keyword>
<dbReference type="InterPro" id="IPR012902">
    <property type="entry name" value="N_methyl_site"/>
</dbReference>
<evidence type="ECO:0000313" key="2">
    <source>
        <dbReference type="EMBL" id="REL30430.1"/>
    </source>
</evidence>
<dbReference type="Pfam" id="PF07963">
    <property type="entry name" value="N_methyl"/>
    <property type="match status" value="1"/>
</dbReference>
<dbReference type="EMBL" id="QUOT01000001">
    <property type="protein sequence ID" value="REL30430.1"/>
    <property type="molecule type" value="Genomic_DNA"/>
</dbReference>
<gene>
    <name evidence="2" type="ORF">DXX94_06755</name>
</gene>
<dbReference type="Proteomes" id="UP000256899">
    <property type="component" value="Unassembled WGS sequence"/>
</dbReference>
<keyword evidence="1" id="KW-0812">Transmembrane</keyword>
<dbReference type="InterPro" id="IPR045584">
    <property type="entry name" value="Pilin-like"/>
</dbReference>
<dbReference type="RefSeq" id="WP_116014725.1">
    <property type="nucleotide sequence ID" value="NZ_QUOT01000001.1"/>
</dbReference>
<evidence type="ECO:0000313" key="3">
    <source>
        <dbReference type="Proteomes" id="UP000256899"/>
    </source>
</evidence>
<proteinExistence type="predicted"/>
<keyword evidence="3" id="KW-1185">Reference proteome</keyword>
<dbReference type="Gene3D" id="3.30.700.10">
    <property type="entry name" value="Glycoprotein, Type 4 Pilin"/>
    <property type="match status" value="1"/>
</dbReference>
<organism evidence="2 3">
    <name type="scientific">Thalassotalea euphylliae</name>
    <dbReference type="NCBI Taxonomy" id="1655234"/>
    <lineage>
        <taxon>Bacteria</taxon>
        <taxon>Pseudomonadati</taxon>
        <taxon>Pseudomonadota</taxon>
        <taxon>Gammaproteobacteria</taxon>
        <taxon>Alteromonadales</taxon>
        <taxon>Colwelliaceae</taxon>
        <taxon>Thalassotalea</taxon>
    </lineage>
</organism>
<dbReference type="AlphaFoldDB" id="A0A3E0U145"/>
<accession>A0A3E0U145</accession>
<feature type="transmembrane region" description="Helical" evidence="1">
    <location>
        <begin position="12"/>
        <end position="36"/>
    </location>
</feature>
<comment type="caution">
    <text evidence="2">The sequence shown here is derived from an EMBL/GenBank/DDBJ whole genome shotgun (WGS) entry which is preliminary data.</text>
</comment>
<sequence>MESYSYRRFRGFTLIELVAVILILGILATVALPRFINLQTDARNSTLMAVKGQIESQANLVFSQLAVVGLADRNPARTDPVTGGGYFGNEPANNPFNNICGQDCYFIYGTPSASATTIPSLIENIGQDQELVFAGYHSNDWVAQGVTGTNVVATFSFRDNVNIAAQPGQNSLKSDNCYIWYSGARADRSYRAGVVPCE</sequence>
<keyword evidence="1" id="KW-0472">Membrane</keyword>